<accession>A0A8S2VC46</accession>
<comment type="caution">
    <text evidence="1">The sequence shown here is derived from an EMBL/GenBank/DDBJ whole genome shotgun (WGS) entry which is preliminary data.</text>
</comment>
<dbReference type="AlphaFoldDB" id="A0A8S2VC46"/>
<sequence length="27" mass="3109">ILPPIQSSESQRLVDLFFKVNNKSSFN</sequence>
<organism evidence="1 2">
    <name type="scientific">Rotaria magnacalcarata</name>
    <dbReference type="NCBI Taxonomy" id="392030"/>
    <lineage>
        <taxon>Eukaryota</taxon>
        <taxon>Metazoa</taxon>
        <taxon>Spiralia</taxon>
        <taxon>Gnathifera</taxon>
        <taxon>Rotifera</taxon>
        <taxon>Eurotatoria</taxon>
        <taxon>Bdelloidea</taxon>
        <taxon>Philodinida</taxon>
        <taxon>Philodinidae</taxon>
        <taxon>Rotaria</taxon>
    </lineage>
</organism>
<proteinExistence type="predicted"/>
<dbReference type="EMBL" id="CAJOBI010053803">
    <property type="protein sequence ID" value="CAF4384697.1"/>
    <property type="molecule type" value="Genomic_DNA"/>
</dbReference>
<feature type="non-terminal residue" evidence="1">
    <location>
        <position position="1"/>
    </location>
</feature>
<protein>
    <submittedName>
        <fullName evidence="1">Uncharacterized protein</fullName>
    </submittedName>
</protein>
<reference evidence="1" key="1">
    <citation type="submission" date="2021-02" db="EMBL/GenBank/DDBJ databases">
        <authorList>
            <person name="Nowell W R."/>
        </authorList>
    </citation>
    <scope>NUCLEOTIDE SEQUENCE</scope>
</reference>
<evidence type="ECO:0000313" key="1">
    <source>
        <dbReference type="EMBL" id="CAF4384697.1"/>
    </source>
</evidence>
<dbReference type="Proteomes" id="UP000676336">
    <property type="component" value="Unassembled WGS sequence"/>
</dbReference>
<gene>
    <name evidence="1" type="ORF">SMN809_LOCUS29732</name>
</gene>
<name>A0A8S2VC46_9BILA</name>
<evidence type="ECO:0000313" key="2">
    <source>
        <dbReference type="Proteomes" id="UP000676336"/>
    </source>
</evidence>